<sequence>MSEPSDGLLHWQSGDGAAKAAPWRSTQPLPRRLVPADDRMAADQAFRLAAEGTALVWEGDYQNARQLLQALARRLERRGRPRRQPEDLTQAFHLQRQAQAQRARLLGMVALPFDTGWRLGLRRAPDVSLACEQAWGPLATPALVPLRDLLGAIGAYEWRRRGVPVAALDAAIHPHYGVFAPTRGEYIDLLATAPLPAAALAIDVGTGTGVLAAVLARRGVPRVLATDVQPAALACARENLARLGYADRVEVVQADLFPAGVRAGLIVCNPPWLPGKPAAPLEAAIYDPDSRMLRGFLQGARAHLAPEGEAWLILSDLAERLGLRAPNALAGWVAAAGLTLVERHDIRPRHGKARDADDPLHAARAAEITSLWRLRAD</sequence>
<dbReference type="InterPro" id="IPR007848">
    <property type="entry name" value="Small_mtfrase_dom"/>
</dbReference>
<dbReference type="Pfam" id="PF05175">
    <property type="entry name" value="MTS"/>
    <property type="match status" value="1"/>
</dbReference>
<dbReference type="EMBL" id="VLTJ01000007">
    <property type="protein sequence ID" value="TSH97999.1"/>
    <property type="molecule type" value="Genomic_DNA"/>
</dbReference>
<organism evidence="5 6">
    <name type="scientific">Verticiella sediminum</name>
    <dbReference type="NCBI Taxonomy" id="1247510"/>
    <lineage>
        <taxon>Bacteria</taxon>
        <taxon>Pseudomonadati</taxon>
        <taxon>Pseudomonadota</taxon>
        <taxon>Betaproteobacteria</taxon>
        <taxon>Burkholderiales</taxon>
        <taxon>Alcaligenaceae</taxon>
        <taxon>Verticiella</taxon>
    </lineage>
</organism>
<evidence type="ECO:0000256" key="2">
    <source>
        <dbReference type="ARBA" id="ARBA00022691"/>
    </source>
</evidence>
<dbReference type="PANTHER" id="PTHR18895:SF74">
    <property type="entry name" value="MTRF1L RELEASE FACTOR GLUTAMINE METHYLTRANSFERASE"/>
    <property type="match status" value="1"/>
</dbReference>
<keyword evidence="5" id="KW-0808">Transferase</keyword>
<name>A0A556AYI4_9BURK</name>
<evidence type="ECO:0000256" key="1">
    <source>
        <dbReference type="ARBA" id="ARBA00022603"/>
    </source>
</evidence>
<dbReference type="Gene3D" id="3.40.50.150">
    <property type="entry name" value="Vaccinia Virus protein VP39"/>
    <property type="match status" value="1"/>
</dbReference>
<feature type="region of interest" description="Disordered" evidence="3">
    <location>
        <begin position="1"/>
        <end position="30"/>
    </location>
</feature>
<dbReference type="AlphaFoldDB" id="A0A556AYI4"/>
<dbReference type="GO" id="GO:0003676">
    <property type="term" value="F:nucleic acid binding"/>
    <property type="evidence" value="ECO:0007669"/>
    <property type="project" value="InterPro"/>
</dbReference>
<feature type="domain" description="Methyltransferase small" evidence="4">
    <location>
        <begin position="194"/>
        <end position="314"/>
    </location>
</feature>
<protein>
    <submittedName>
        <fullName evidence="5">Class I SAM-dependent methyltransferase</fullName>
    </submittedName>
</protein>
<keyword evidence="1 5" id="KW-0489">Methyltransferase</keyword>
<gene>
    <name evidence="5" type="ORF">FOZ76_04215</name>
</gene>
<evidence type="ECO:0000313" key="6">
    <source>
        <dbReference type="Proteomes" id="UP000318405"/>
    </source>
</evidence>
<dbReference type="GO" id="GO:0032259">
    <property type="term" value="P:methylation"/>
    <property type="evidence" value="ECO:0007669"/>
    <property type="project" value="UniProtKB-KW"/>
</dbReference>
<comment type="caution">
    <text evidence="5">The sequence shown here is derived from an EMBL/GenBank/DDBJ whole genome shotgun (WGS) entry which is preliminary data.</text>
</comment>
<dbReference type="InterPro" id="IPR002052">
    <property type="entry name" value="DNA_methylase_N6_adenine_CS"/>
</dbReference>
<dbReference type="RefSeq" id="WP_143946881.1">
    <property type="nucleotide sequence ID" value="NZ_BAABMB010000004.1"/>
</dbReference>
<dbReference type="OrthoDB" id="267914at2"/>
<reference evidence="5 6" key="1">
    <citation type="submission" date="2019-07" db="EMBL/GenBank/DDBJ databases">
        <title>Qingshengfaniella alkalisoli gen. nov., sp. nov., isolated from saline soil.</title>
        <authorList>
            <person name="Xu L."/>
            <person name="Huang X.-X."/>
            <person name="Sun J.-Q."/>
        </authorList>
    </citation>
    <scope>NUCLEOTIDE SEQUENCE [LARGE SCALE GENOMIC DNA]</scope>
    <source>
        <strain evidence="5 6">DSM 27279</strain>
    </source>
</reference>
<evidence type="ECO:0000313" key="5">
    <source>
        <dbReference type="EMBL" id="TSH97999.1"/>
    </source>
</evidence>
<dbReference type="PROSITE" id="PS00092">
    <property type="entry name" value="N6_MTASE"/>
    <property type="match status" value="1"/>
</dbReference>
<dbReference type="InterPro" id="IPR029063">
    <property type="entry name" value="SAM-dependent_MTases_sf"/>
</dbReference>
<dbReference type="PANTHER" id="PTHR18895">
    <property type="entry name" value="HEMK METHYLTRANSFERASE"/>
    <property type="match status" value="1"/>
</dbReference>
<dbReference type="GO" id="GO:0036009">
    <property type="term" value="F:protein-glutamine N-methyltransferase activity"/>
    <property type="evidence" value="ECO:0007669"/>
    <property type="project" value="TreeGrafter"/>
</dbReference>
<dbReference type="Proteomes" id="UP000318405">
    <property type="component" value="Unassembled WGS sequence"/>
</dbReference>
<evidence type="ECO:0000259" key="4">
    <source>
        <dbReference type="Pfam" id="PF05175"/>
    </source>
</evidence>
<keyword evidence="2" id="KW-0949">S-adenosyl-L-methionine</keyword>
<proteinExistence type="predicted"/>
<dbReference type="SUPFAM" id="SSF53335">
    <property type="entry name" value="S-adenosyl-L-methionine-dependent methyltransferases"/>
    <property type="match status" value="1"/>
</dbReference>
<dbReference type="InterPro" id="IPR050320">
    <property type="entry name" value="N5-glutamine_MTase"/>
</dbReference>
<dbReference type="CDD" id="cd02440">
    <property type="entry name" value="AdoMet_MTases"/>
    <property type="match status" value="1"/>
</dbReference>
<accession>A0A556AYI4</accession>
<evidence type="ECO:0000256" key="3">
    <source>
        <dbReference type="SAM" id="MobiDB-lite"/>
    </source>
</evidence>
<keyword evidence="6" id="KW-1185">Reference proteome</keyword>